<evidence type="ECO:0000313" key="11">
    <source>
        <dbReference type="EMBL" id="KAJ8598718.1"/>
    </source>
</evidence>
<keyword evidence="9" id="KW-0472">Membrane</keyword>
<dbReference type="EMBL" id="JAQMWT010000659">
    <property type="protein sequence ID" value="KAJ8598718.1"/>
    <property type="molecule type" value="Genomic_DNA"/>
</dbReference>
<comment type="function">
    <text evidence="9">Functions as a component of the nuclear pore complex (NPC).</text>
</comment>
<dbReference type="GO" id="GO:0006406">
    <property type="term" value="P:mRNA export from nucleus"/>
    <property type="evidence" value="ECO:0007669"/>
    <property type="project" value="TreeGrafter"/>
</dbReference>
<keyword evidence="4 9" id="KW-0509">mRNA transport</keyword>
<keyword evidence="8 9" id="KW-0539">Nucleus</keyword>
<keyword evidence="7 9" id="KW-0906">Nuclear pore complex</keyword>
<dbReference type="Proteomes" id="UP001230188">
    <property type="component" value="Unassembled WGS sequence"/>
</dbReference>
<evidence type="ECO:0000256" key="2">
    <source>
        <dbReference type="ARBA" id="ARBA00005573"/>
    </source>
</evidence>
<dbReference type="GO" id="GO:0006606">
    <property type="term" value="P:protein import into nucleus"/>
    <property type="evidence" value="ECO:0007669"/>
    <property type="project" value="TreeGrafter"/>
</dbReference>
<evidence type="ECO:0000313" key="12">
    <source>
        <dbReference type="Proteomes" id="UP001230188"/>
    </source>
</evidence>
<evidence type="ECO:0000256" key="5">
    <source>
        <dbReference type="ARBA" id="ARBA00022927"/>
    </source>
</evidence>
<dbReference type="AlphaFoldDB" id="A0AAD7U7W0"/>
<dbReference type="PANTHER" id="PTHR13373">
    <property type="entry name" value="FROUNT PROTEIN-RELATED"/>
    <property type="match status" value="1"/>
</dbReference>
<evidence type="ECO:0000256" key="7">
    <source>
        <dbReference type="ARBA" id="ARBA00023132"/>
    </source>
</evidence>
<dbReference type="GO" id="GO:0017056">
    <property type="term" value="F:structural constituent of nuclear pore"/>
    <property type="evidence" value="ECO:0007669"/>
    <property type="project" value="TreeGrafter"/>
</dbReference>
<feature type="compositionally biased region" description="Basic and acidic residues" evidence="10">
    <location>
        <begin position="657"/>
        <end position="671"/>
    </location>
</feature>
<protein>
    <recommendedName>
        <fullName evidence="9">Nuclear pore complex protein Nup85</fullName>
    </recommendedName>
</protein>
<dbReference type="PANTHER" id="PTHR13373:SF21">
    <property type="entry name" value="NUCLEAR PORE COMPLEX PROTEIN NUP85"/>
    <property type="match status" value="1"/>
</dbReference>
<comment type="caution">
    <text evidence="11">The sequence shown here is derived from an EMBL/GenBank/DDBJ whole genome shotgun (WGS) entry which is preliminary data.</text>
</comment>
<keyword evidence="12" id="KW-1185">Reference proteome</keyword>
<evidence type="ECO:0000256" key="1">
    <source>
        <dbReference type="ARBA" id="ARBA00004567"/>
    </source>
</evidence>
<keyword evidence="5 9" id="KW-0653">Protein transport</keyword>
<keyword evidence="3 9" id="KW-0813">Transport</keyword>
<evidence type="ECO:0000256" key="10">
    <source>
        <dbReference type="SAM" id="MobiDB-lite"/>
    </source>
</evidence>
<comment type="subcellular location">
    <subcellularLocation>
        <location evidence="1 9">Nucleus</location>
        <location evidence="1 9">Nuclear pore complex</location>
    </subcellularLocation>
</comment>
<dbReference type="GO" id="GO:0045893">
    <property type="term" value="P:positive regulation of DNA-templated transcription"/>
    <property type="evidence" value="ECO:0007669"/>
    <property type="project" value="TreeGrafter"/>
</dbReference>
<comment type="subunit">
    <text evidence="9">Component of the nuclear pore complex (NPC).</text>
</comment>
<dbReference type="InterPro" id="IPR011502">
    <property type="entry name" value="Nucleoporin_Nup85"/>
</dbReference>
<evidence type="ECO:0000256" key="6">
    <source>
        <dbReference type="ARBA" id="ARBA00023010"/>
    </source>
</evidence>
<evidence type="ECO:0000256" key="4">
    <source>
        <dbReference type="ARBA" id="ARBA00022816"/>
    </source>
</evidence>
<dbReference type="GO" id="GO:0031965">
    <property type="term" value="C:nuclear membrane"/>
    <property type="evidence" value="ECO:0007669"/>
    <property type="project" value="UniProtKB-UniRule"/>
</dbReference>
<keyword evidence="6 9" id="KW-0811">Translocation</keyword>
<evidence type="ECO:0000256" key="9">
    <source>
        <dbReference type="RuleBase" id="RU365073"/>
    </source>
</evidence>
<reference evidence="11" key="1">
    <citation type="submission" date="2023-01" db="EMBL/GenBank/DDBJ databases">
        <title>Metagenome sequencing of chrysophaentin producing Chrysophaeum taylorii.</title>
        <authorList>
            <person name="Davison J."/>
            <person name="Bewley C."/>
        </authorList>
    </citation>
    <scope>NUCLEOTIDE SEQUENCE</scope>
    <source>
        <strain evidence="11">NIES-1699</strain>
    </source>
</reference>
<dbReference type="Pfam" id="PF07575">
    <property type="entry name" value="Nucleopor_Nup85"/>
    <property type="match status" value="1"/>
</dbReference>
<feature type="region of interest" description="Disordered" evidence="10">
    <location>
        <begin position="641"/>
        <end position="693"/>
    </location>
</feature>
<accession>A0AAD7U7W0</accession>
<evidence type="ECO:0000256" key="8">
    <source>
        <dbReference type="ARBA" id="ARBA00023242"/>
    </source>
</evidence>
<evidence type="ECO:0000256" key="3">
    <source>
        <dbReference type="ARBA" id="ARBA00022448"/>
    </source>
</evidence>
<comment type="similarity">
    <text evidence="2 9">Belongs to the nucleoporin Nup85 family.</text>
</comment>
<dbReference type="GO" id="GO:0031080">
    <property type="term" value="C:nuclear pore outer ring"/>
    <property type="evidence" value="ECO:0007669"/>
    <property type="project" value="TreeGrafter"/>
</dbReference>
<name>A0AAD7U7W0_9STRA</name>
<sequence>MAVAWRRGTEVVVVGEAAGEWKMSRLSCGKDSAETCLVVERLVSCVEEVEEARSKARSPKALAGAVVRASAKCREVLVASEQQMVWELSEIGLLDAAERRRARLVRWLRAFGVDAATEDDEYSRFLAHFRQLAGARRAAEGWRAEETEEASPFWQLVYRLLCRGRTREAATILSTHSTASRLEESWAPLLGVLRDMPQAPLEEEEVSSRAYDDAWRRWKRRVARVRAASERGDARLVSAVPPARAALALLDEGRLCCEELAEDSEAVLLAQLLYDSRDVGILVREALSRRTTAPVAAARRELARAVLVNANAAAAAKVLYELGSDVSCVACAAVFARLCALAGSFDVPTRPRDDRDAGTRLADELFLDLADRVEFVQNYEPGAWRLAARCLSLVGADPCAVLRRARPRSDADAIGVARACLGQSMKLEARAALASRGTFYASRDDDETAATWFARADLAGGDRVASDANFERLCASVSDDVFRRKNRIALDRARRVVAGFQRVLHEETPPDDFFAASEADFLVRYVRLLDAGETRRVRDAVAALVDVFLDHPPPRRHFFSHLLVIARDLLVLSAEKEEVSSSSSNDRPLFSSKAVLGILHRLFECERAALRAEYEPPLDPPHLRDLRHRLARALADAFKAENRRHHPITSSKPAPRAAEKHEPKSTEEKKPFTRSAADLLADPDLDPARFPPM</sequence>
<organism evidence="11 12">
    <name type="scientific">Chrysophaeum taylorii</name>
    <dbReference type="NCBI Taxonomy" id="2483200"/>
    <lineage>
        <taxon>Eukaryota</taxon>
        <taxon>Sar</taxon>
        <taxon>Stramenopiles</taxon>
        <taxon>Ochrophyta</taxon>
        <taxon>Pelagophyceae</taxon>
        <taxon>Pelagomonadales</taxon>
        <taxon>Pelagomonadaceae</taxon>
        <taxon>Chrysophaeum</taxon>
    </lineage>
</organism>
<gene>
    <name evidence="11" type="ORF">CTAYLR_010220</name>
</gene>
<proteinExistence type="inferred from homology"/>